<dbReference type="Gene3D" id="1.25.40.10">
    <property type="entry name" value="Tetratricopeptide repeat domain"/>
    <property type="match status" value="2"/>
</dbReference>
<reference evidence="8 9" key="2">
    <citation type="submission" date="2020-04" db="EMBL/GenBank/DDBJ databases">
        <title>Complete genome sequence of Alteromonas pelagimontana 5.12T.</title>
        <authorList>
            <person name="Sinha R.K."/>
            <person name="Krishnan K.P."/>
            <person name="Kurian J.P."/>
        </authorList>
    </citation>
    <scope>NUCLEOTIDE SEQUENCE [LARGE SCALE GENOMIC DNA]</scope>
    <source>
        <strain evidence="8 9">5.12</strain>
    </source>
</reference>
<proteinExistence type="predicted"/>
<keyword evidence="3" id="KW-0802">TPR repeat</keyword>
<dbReference type="InterPro" id="IPR019734">
    <property type="entry name" value="TPR_rpt"/>
</dbReference>
<dbReference type="PROSITE" id="PS51257">
    <property type="entry name" value="PROKAR_LIPOPROTEIN"/>
    <property type="match status" value="1"/>
</dbReference>
<dbReference type="PANTHER" id="PTHR45138">
    <property type="entry name" value="REGULATORY COMPONENTS OF SENSORY TRANSDUCTION SYSTEM"/>
    <property type="match status" value="1"/>
</dbReference>
<evidence type="ECO:0000256" key="6">
    <source>
        <dbReference type="SAM" id="SignalP"/>
    </source>
</evidence>
<dbReference type="InterPro" id="IPR050469">
    <property type="entry name" value="Diguanylate_Cyclase"/>
</dbReference>
<dbReference type="OrthoDB" id="9813903at2"/>
<sequence>MKARLLGCLLYAVSSCSFAWSDAIREISSPSAQSKLAEIAAHHKAGLLALAESETLILLDQARAQKLPLDIAAAQHERGHIATMQGKYDLAQRVYKRALDIYTTEEKLPQTAVILSDLGTTQRIQTNYNQALDYYYRALSLYQSLEIKSGIAEQQLNIGSVLRALGQYEPALVALQHALVYMRRNNDLAAVSQSLSHIGGVYMAMQQYQEASSYLNDALAINEQLDLKFDIAKSHRDLGELYLKMRRYERARSHLNKAISLFSTIDVPLESDWALATLGQVELEKGNTNDGLKYLGDALLRAIENDFTGLITHVHLAMAQAYLRINDFTTASFHAEKGLSQARTRDELGTQIDFLVVQAKIFQAQKDFENAFLTLKEKDRLDSLVVDKNRAMSLAQLKTEIEVERQAQSIELLRKNKAIELAQAEQRNLSNIIVMGSLVAFLLFLFLLWSRYHQRQRNLTLKRDVKERTQELEQKNRELEEAYRALEQVSLRDPLTSLYNRHYLEAQLPGEIQRCQHNCSKNPDRRTTENGDLLCFLLDIDDFKHINDEYGHLAGDRFLVQFTAVIHDVFRQTDLLIRWGGEEFLVICRHANRSELILLAERFRVAVAEKRFQLLDGKIIRASCSIGFCALPLFRDAPYRLDWQKTFAIMDYCLYAAKLSGKNCWIGAVEAYDEPVDEGHQLNPLEQKFNLPRTEMKTSLNNLASIEWPVNN</sequence>
<dbReference type="SUPFAM" id="SSF48452">
    <property type="entry name" value="TPR-like"/>
    <property type="match status" value="2"/>
</dbReference>
<dbReference type="InterPro" id="IPR000160">
    <property type="entry name" value="GGDEF_dom"/>
</dbReference>
<dbReference type="AlphaFoldDB" id="A0A6M4MB55"/>
<dbReference type="InterPro" id="IPR043128">
    <property type="entry name" value="Rev_trsase/Diguanyl_cyclase"/>
</dbReference>
<reference evidence="9" key="1">
    <citation type="submission" date="2014-12" db="EMBL/GenBank/DDBJ databases">
        <title>Complete genome sequence of a multi-drug resistant Klebsiella pneumoniae.</title>
        <authorList>
            <person name="Hua X."/>
            <person name="Chen Q."/>
            <person name="Li X."/>
            <person name="Feng Y."/>
            <person name="Ruan Z."/>
            <person name="Yu Y."/>
        </authorList>
    </citation>
    <scope>NUCLEOTIDE SEQUENCE [LARGE SCALE GENOMIC DNA]</scope>
    <source>
        <strain evidence="9">5.12</strain>
    </source>
</reference>
<dbReference type="InterPro" id="IPR029787">
    <property type="entry name" value="Nucleotide_cyclase"/>
</dbReference>
<evidence type="ECO:0000256" key="1">
    <source>
        <dbReference type="ARBA" id="ARBA00012528"/>
    </source>
</evidence>
<keyword evidence="5" id="KW-1133">Transmembrane helix</keyword>
<evidence type="ECO:0000259" key="7">
    <source>
        <dbReference type="PROSITE" id="PS50887"/>
    </source>
</evidence>
<dbReference type="GO" id="GO:0052621">
    <property type="term" value="F:diguanylate cyclase activity"/>
    <property type="evidence" value="ECO:0007669"/>
    <property type="project" value="UniProtKB-EC"/>
</dbReference>
<keyword evidence="9" id="KW-1185">Reference proteome</keyword>
<name>A0A6M4MB55_9ALTE</name>
<evidence type="ECO:0000256" key="3">
    <source>
        <dbReference type="PROSITE-ProRule" id="PRU00339"/>
    </source>
</evidence>
<feature type="repeat" description="TPR" evidence="3">
    <location>
        <begin position="112"/>
        <end position="145"/>
    </location>
</feature>
<dbReference type="SMART" id="SM00028">
    <property type="entry name" value="TPR"/>
    <property type="match status" value="7"/>
</dbReference>
<keyword evidence="5" id="KW-0812">Transmembrane</keyword>
<dbReference type="CDD" id="cd01949">
    <property type="entry name" value="GGDEF"/>
    <property type="match status" value="1"/>
</dbReference>
<evidence type="ECO:0000313" key="9">
    <source>
        <dbReference type="Proteomes" id="UP000219285"/>
    </source>
</evidence>
<comment type="catalytic activity">
    <reaction evidence="2">
        <text>2 GTP = 3',3'-c-di-GMP + 2 diphosphate</text>
        <dbReference type="Rhea" id="RHEA:24898"/>
        <dbReference type="ChEBI" id="CHEBI:33019"/>
        <dbReference type="ChEBI" id="CHEBI:37565"/>
        <dbReference type="ChEBI" id="CHEBI:58805"/>
        <dbReference type="EC" id="2.7.7.65"/>
    </reaction>
</comment>
<protein>
    <recommendedName>
        <fullName evidence="1">diguanylate cyclase</fullName>
        <ecNumber evidence="1">2.7.7.65</ecNumber>
    </recommendedName>
</protein>
<feature type="domain" description="GGDEF" evidence="7">
    <location>
        <begin position="531"/>
        <end position="670"/>
    </location>
</feature>
<feature type="signal peptide" evidence="6">
    <location>
        <begin position="1"/>
        <end position="19"/>
    </location>
</feature>
<keyword evidence="6" id="KW-0732">Signal</keyword>
<evidence type="ECO:0000256" key="4">
    <source>
        <dbReference type="SAM" id="Coils"/>
    </source>
</evidence>
<dbReference type="PANTHER" id="PTHR45138:SF9">
    <property type="entry name" value="DIGUANYLATE CYCLASE DGCM-RELATED"/>
    <property type="match status" value="1"/>
</dbReference>
<keyword evidence="4" id="KW-0175">Coiled coil</keyword>
<dbReference type="SUPFAM" id="SSF55073">
    <property type="entry name" value="Nucleotide cyclase"/>
    <property type="match status" value="1"/>
</dbReference>
<dbReference type="Gene3D" id="3.30.70.270">
    <property type="match status" value="1"/>
</dbReference>
<feature type="repeat" description="TPR" evidence="3">
    <location>
        <begin position="72"/>
        <end position="105"/>
    </location>
</feature>
<dbReference type="PROSITE" id="PS50887">
    <property type="entry name" value="GGDEF"/>
    <property type="match status" value="1"/>
</dbReference>
<feature type="repeat" description="TPR" evidence="3">
    <location>
        <begin position="192"/>
        <end position="225"/>
    </location>
</feature>
<dbReference type="RefSeq" id="WP_075608645.1">
    <property type="nucleotide sequence ID" value="NZ_CP052766.1"/>
</dbReference>
<dbReference type="EC" id="2.7.7.65" evidence="1"/>
<accession>A0A6M4MB55</accession>
<dbReference type="PROSITE" id="PS50005">
    <property type="entry name" value="TPR"/>
    <property type="match status" value="4"/>
</dbReference>
<feature type="chain" id="PRO_5028937105" description="diguanylate cyclase" evidence="6">
    <location>
        <begin position="20"/>
        <end position="712"/>
    </location>
</feature>
<dbReference type="KEGG" id="apel:CA267_004210"/>
<dbReference type="InterPro" id="IPR011990">
    <property type="entry name" value="TPR-like_helical_dom_sf"/>
</dbReference>
<feature type="transmembrane region" description="Helical" evidence="5">
    <location>
        <begin position="429"/>
        <end position="449"/>
    </location>
</feature>
<evidence type="ECO:0000313" key="8">
    <source>
        <dbReference type="EMBL" id="QJR80038.1"/>
    </source>
</evidence>
<organism evidence="8 9">
    <name type="scientific">Alteromonas pelagimontana</name>
    <dbReference type="NCBI Taxonomy" id="1858656"/>
    <lineage>
        <taxon>Bacteria</taxon>
        <taxon>Pseudomonadati</taxon>
        <taxon>Pseudomonadota</taxon>
        <taxon>Gammaproteobacteria</taxon>
        <taxon>Alteromonadales</taxon>
        <taxon>Alteromonadaceae</taxon>
        <taxon>Alteromonas/Salinimonas group</taxon>
        <taxon>Alteromonas</taxon>
    </lineage>
</organism>
<feature type="coiled-coil region" evidence="4">
    <location>
        <begin position="458"/>
        <end position="492"/>
    </location>
</feature>
<dbReference type="EMBL" id="CP052766">
    <property type="protein sequence ID" value="QJR80038.1"/>
    <property type="molecule type" value="Genomic_DNA"/>
</dbReference>
<dbReference type="SMART" id="SM00267">
    <property type="entry name" value="GGDEF"/>
    <property type="match status" value="1"/>
</dbReference>
<keyword evidence="5" id="KW-0472">Membrane</keyword>
<dbReference type="NCBIfam" id="TIGR00254">
    <property type="entry name" value="GGDEF"/>
    <property type="match status" value="1"/>
</dbReference>
<evidence type="ECO:0000256" key="2">
    <source>
        <dbReference type="ARBA" id="ARBA00034247"/>
    </source>
</evidence>
<dbReference type="Proteomes" id="UP000219285">
    <property type="component" value="Chromosome"/>
</dbReference>
<feature type="repeat" description="TPR" evidence="3">
    <location>
        <begin position="232"/>
        <end position="265"/>
    </location>
</feature>
<dbReference type="Pfam" id="PF00990">
    <property type="entry name" value="GGDEF"/>
    <property type="match status" value="1"/>
</dbReference>
<gene>
    <name evidence="8" type="ORF">CA267_004210</name>
</gene>
<dbReference type="Pfam" id="PF13424">
    <property type="entry name" value="TPR_12"/>
    <property type="match status" value="2"/>
</dbReference>
<evidence type="ECO:0000256" key="5">
    <source>
        <dbReference type="SAM" id="Phobius"/>
    </source>
</evidence>